<dbReference type="InterPro" id="IPR045018">
    <property type="entry name" value="Azg-like"/>
</dbReference>
<feature type="transmembrane region" description="Helical" evidence="8">
    <location>
        <begin position="418"/>
        <end position="442"/>
    </location>
</feature>
<dbReference type="OrthoDB" id="431212at2759"/>
<feature type="transmembrane region" description="Helical" evidence="8">
    <location>
        <begin position="377"/>
        <end position="398"/>
    </location>
</feature>
<comment type="similarity">
    <text evidence="2">Belongs to the nucleobase:cation symporter-2 (NCS2) (TC 2.A.40) family. Azg-like subfamily.</text>
</comment>
<reference evidence="9" key="1">
    <citation type="journal article" date="2019" name="Toxins">
        <title>Detection of Abrin-Like and Prepropulchellin-Like Toxin Genes and Transcripts Using Whole Genome Sequencing and Full-Length Transcript Sequencing of Abrus precatorius.</title>
        <authorList>
            <person name="Hovde B.T."/>
            <person name="Daligault H.E."/>
            <person name="Hanschen E.R."/>
            <person name="Kunde Y.A."/>
            <person name="Johnson M.B."/>
            <person name="Starkenburg S.R."/>
            <person name="Johnson S.L."/>
        </authorList>
    </citation>
    <scope>NUCLEOTIDE SEQUENCE [LARGE SCALE GENOMIC DNA]</scope>
</reference>
<keyword evidence="3" id="KW-0813">Transport</keyword>
<dbReference type="GeneID" id="113846000"/>
<feature type="transmembrane region" description="Helical" evidence="8">
    <location>
        <begin position="183"/>
        <end position="202"/>
    </location>
</feature>
<feature type="transmembrane region" description="Helical" evidence="8">
    <location>
        <begin position="214"/>
        <end position="231"/>
    </location>
</feature>
<dbReference type="InterPro" id="IPR006043">
    <property type="entry name" value="NCS2"/>
</dbReference>
<evidence type="ECO:0000313" key="9">
    <source>
        <dbReference type="Proteomes" id="UP000694853"/>
    </source>
</evidence>
<reference evidence="10" key="2">
    <citation type="submission" date="2025-08" db="UniProtKB">
        <authorList>
            <consortium name="RefSeq"/>
        </authorList>
    </citation>
    <scope>IDENTIFICATION</scope>
    <source>
        <tissue evidence="10">Young leaves</tissue>
    </source>
</reference>
<comment type="subcellular location">
    <subcellularLocation>
        <location evidence="1">Membrane</location>
        <topology evidence="1">Multi-pass membrane protein</topology>
    </subcellularLocation>
</comment>
<dbReference type="RefSeq" id="XP_027329595.1">
    <property type="nucleotide sequence ID" value="XM_027473794.1"/>
</dbReference>
<dbReference type="AlphaFoldDB" id="A0A8B8JDR6"/>
<protein>
    <submittedName>
        <fullName evidence="10">Adenine/guanine permease AZG1</fullName>
    </submittedName>
</protein>
<evidence type="ECO:0000256" key="4">
    <source>
        <dbReference type="ARBA" id="ARBA00022692"/>
    </source>
</evidence>
<evidence type="ECO:0000256" key="2">
    <source>
        <dbReference type="ARBA" id="ARBA00005697"/>
    </source>
</evidence>
<evidence type="ECO:0000256" key="1">
    <source>
        <dbReference type="ARBA" id="ARBA00004141"/>
    </source>
</evidence>
<evidence type="ECO:0000256" key="8">
    <source>
        <dbReference type="SAM" id="Phobius"/>
    </source>
</evidence>
<keyword evidence="6 8" id="KW-0472">Membrane</keyword>
<gene>
    <name evidence="10" type="primary">LOC113846000</name>
</gene>
<keyword evidence="4 8" id="KW-0812">Transmembrane</keyword>
<feature type="transmembrane region" description="Helical" evidence="8">
    <location>
        <begin position="295"/>
        <end position="311"/>
    </location>
</feature>
<proteinExistence type="inferred from homology"/>
<name>A0A8B8JDR6_ABRPR</name>
<dbReference type="Pfam" id="PF00860">
    <property type="entry name" value="Xan_ur_permease"/>
    <property type="match status" value="2"/>
</dbReference>
<dbReference type="GO" id="GO:0015854">
    <property type="term" value="P:guanine transport"/>
    <property type="evidence" value="ECO:0007669"/>
    <property type="project" value="TreeGrafter"/>
</dbReference>
<feature type="transmembrane region" description="Helical" evidence="8">
    <location>
        <begin position="130"/>
        <end position="149"/>
    </location>
</feature>
<evidence type="ECO:0000256" key="3">
    <source>
        <dbReference type="ARBA" id="ARBA00022448"/>
    </source>
</evidence>
<evidence type="ECO:0000256" key="6">
    <source>
        <dbReference type="ARBA" id="ARBA00023136"/>
    </source>
</evidence>
<evidence type="ECO:0000313" key="10">
    <source>
        <dbReference type="RefSeq" id="XP_027329595.1"/>
    </source>
</evidence>
<evidence type="ECO:0000256" key="7">
    <source>
        <dbReference type="SAM" id="MobiDB-lite"/>
    </source>
</evidence>
<dbReference type="Proteomes" id="UP000694853">
    <property type="component" value="Unplaced"/>
</dbReference>
<sequence>MEMEAERPPLPQHHSHTQPLSRLNNYVAKTRVGKWFKLSQRNSTFTTELRAGTATFLTMAYILAVNASILSDSGGTCSVSDCVPLCSDPSVPLSACTGSSLRVLQPDDSCKFNPVNPGYAACIEKTRKDLIVATVISSLIGCFIMGTFANLPLGLAPGMGSNAYFAYTVVGFHGSGNVSYQSALAAVFIEGMVFLLVSAIGLRAKLAKLVPKPVRISSSAGIGLFLAFIGLQNNQGIGIVGYSPSTLVTLGACPSSSRASLAPVVTAANGTVSLLPGGTVSGDILCLSNRMESPTFWLGLVGFVIIAYCLVKNIKGAMIYGIVFVTAVSWFRNTKVTAFPNTESGKKAHEYFKKVVDIHTIKSTAGALSFKNIGKGYFWEAVVTFLYVDILDTTGTLYSMARFAGFTDEKGDFEGQYFAFMSDATSIVVGSLLGTSPVTAFIESSTGIREGGRTGITALTVAAYFFLAFFFTPLLASIPAWAVGPPLILVGVLMMRSVVEIDWEDMRQAIPAFVTLILMPLTYSIAYGLIGGIGTYIVLNLWDWGWELLGHFGFVKASRAPDHDHDSHHLGVNGALQNPNAKALQLEVSIICSYSLETFGLDSAQVHLRFGFRSHVS</sequence>
<dbReference type="GO" id="GO:0005886">
    <property type="term" value="C:plasma membrane"/>
    <property type="evidence" value="ECO:0007669"/>
    <property type="project" value="TreeGrafter"/>
</dbReference>
<dbReference type="KEGG" id="aprc:113846000"/>
<accession>A0A8B8JDR6</accession>
<feature type="region of interest" description="Disordered" evidence="7">
    <location>
        <begin position="1"/>
        <end position="21"/>
    </location>
</feature>
<feature type="transmembrane region" description="Helical" evidence="8">
    <location>
        <begin position="454"/>
        <end position="472"/>
    </location>
</feature>
<dbReference type="PANTHER" id="PTHR43337:SF19">
    <property type="entry name" value="ADENINE_GUANINE PERMEASE AZG1"/>
    <property type="match status" value="1"/>
</dbReference>
<feature type="transmembrane region" description="Helical" evidence="8">
    <location>
        <begin position="511"/>
        <end position="539"/>
    </location>
</feature>
<dbReference type="GO" id="GO:0015853">
    <property type="term" value="P:adenine transport"/>
    <property type="evidence" value="ECO:0007669"/>
    <property type="project" value="TreeGrafter"/>
</dbReference>
<dbReference type="PANTHER" id="PTHR43337">
    <property type="entry name" value="XANTHINE/URACIL PERMEASE C887.17-RELATED"/>
    <property type="match status" value="1"/>
</dbReference>
<organism evidence="9 10">
    <name type="scientific">Abrus precatorius</name>
    <name type="common">Indian licorice</name>
    <name type="synonym">Glycine abrus</name>
    <dbReference type="NCBI Taxonomy" id="3816"/>
    <lineage>
        <taxon>Eukaryota</taxon>
        <taxon>Viridiplantae</taxon>
        <taxon>Streptophyta</taxon>
        <taxon>Embryophyta</taxon>
        <taxon>Tracheophyta</taxon>
        <taxon>Spermatophyta</taxon>
        <taxon>Magnoliopsida</taxon>
        <taxon>eudicotyledons</taxon>
        <taxon>Gunneridae</taxon>
        <taxon>Pentapetalae</taxon>
        <taxon>rosids</taxon>
        <taxon>fabids</taxon>
        <taxon>Fabales</taxon>
        <taxon>Fabaceae</taxon>
        <taxon>Papilionoideae</taxon>
        <taxon>50 kb inversion clade</taxon>
        <taxon>NPAAA clade</taxon>
        <taxon>indigoferoid/millettioid clade</taxon>
        <taxon>Abreae</taxon>
        <taxon>Abrus</taxon>
    </lineage>
</organism>
<evidence type="ECO:0000256" key="5">
    <source>
        <dbReference type="ARBA" id="ARBA00022989"/>
    </source>
</evidence>
<keyword evidence="5 8" id="KW-1133">Transmembrane helix</keyword>
<dbReference type="GO" id="GO:0005345">
    <property type="term" value="F:purine nucleobase transmembrane transporter activity"/>
    <property type="evidence" value="ECO:0007669"/>
    <property type="project" value="TreeGrafter"/>
</dbReference>
<feature type="transmembrane region" description="Helical" evidence="8">
    <location>
        <begin position="478"/>
        <end position="499"/>
    </location>
</feature>
<keyword evidence="9" id="KW-1185">Reference proteome</keyword>